<evidence type="ECO:0000313" key="2">
    <source>
        <dbReference type="EMBL" id="EJC83342.1"/>
    </source>
</evidence>
<gene>
    <name evidence="2" type="ORF">Rleg4DRAFT_5099</name>
    <name evidence="3" type="ORF">Rleg4DRAFT_6921</name>
</gene>
<accession>J0WHX3</accession>
<evidence type="ECO:0000313" key="3">
    <source>
        <dbReference type="EMBL" id="EJC85063.1"/>
    </source>
</evidence>
<sequence>MVWLRHADETAPRVETQPQFTPPSRDTSQKLSPPFLKALRKQPLRRELNAGAEVLAVVRSEMAWLRTIDLHIELDDTFTF</sequence>
<organism evidence="3">
    <name type="scientific">Rhizobium leguminosarum bv. trifolii WSM2297</name>
    <dbReference type="NCBI Taxonomy" id="754762"/>
    <lineage>
        <taxon>Bacteria</taxon>
        <taxon>Pseudomonadati</taxon>
        <taxon>Pseudomonadota</taxon>
        <taxon>Alphaproteobacteria</taxon>
        <taxon>Hyphomicrobiales</taxon>
        <taxon>Rhizobiaceae</taxon>
        <taxon>Rhizobium/Agrobacterium group</taxon>
        <taxon>Rhizobium</taxon>
    </lineage>
</organism>
<feature type="compositionally biased region" description="Polar residues" evidence="1">
    <location>
        <begin position="16"/>
        <end position="31"/>
    </location>
</feature>
<reference evidence="3" key="1">
    <citation type="submission" date="2012-02" db="EMBL/GenBank/DDBJ databases">
        <title>Improved High-Quality Draft Sequence of Rhizobium leguminosarum bv. trifolii WSM2297.</title>
        <authorList>
            <consortium name="US DOE Joint Genome Institute"/>
            <person name="Lucas S."/>
            <person name="Han J."/>
            <person name="Lapidus A."/>
            <person name="Cheng J.-F."/>
            <person name="Goodwin L."/>
            <person name="Pitluck S."/>
            <person name="Peters L."/>
            <person name="Ovchinnikova G."/>
            <person name="Zhang X."/>
            <person name="Detter J.C."/>
            <person name="Han C."/>
            <person name="Tapia R."/>
            <person name="Land M."/>
            <person name="Hauser L."/>
            <person name="Kyrpides N."/>
            <person name="Ivanova N."/>
            <person name="Pagani I."/>
            <person name="Brau L."/>
            <person name="Yates R."/>
            <person name="O'Hara G."/>
            <person name="Rui T."/>
            <person name="Howieson J."/>
            <person name="Reeve W."/>
            <person name="Woyke T."/>
        </authorList>
    </citation>
    <scope>NUCLEOTIDE SEQUENCE [LARGE SCALE GENOMIC DNA]</scope>
    <source>
        <strain evidence="3">WSM2297</strain>
    </source>
</reference>
<protein>
    <submittedName>
        <fullName evidence="3">Uncharacterized protein</fullName>
    </submittedName>
</protein>
<evidence type="ECO:0000256" key="1">
    <source>
        <dbReference type="SAM" id="MobiDB-lite"/>
    </source>
</evidence>
<dbReference type="HOGENOM" id="CLU_2587275_0_0_5"/>
<name>J0WHX3_RHILT</name>
<dbReference type="EMBL" id="JH719393">
    <property type="protein sequence ID" value="EJC83342.1"/>
    <property type="molecule type" value="Genomic_DNA"/>
</dbReference>
<feature type="region of interest" description="Disordered" evidence="1">
    <location>
        <begin position="1"/>
        <end position="31"/>
    </location>
</feature>
<dbReference type="Proteomes" id="UP000005732">
    <property type="component" value="Unassembled WGS sequence"/>
</dbReference>
<dbReference type="AlphaFoldDB" id="J0WHX3"/>
<proteinExistence type="predicted"/>
<feature type="compositionally biased region" description="Basic and acidic residues" evidence="1">
    <location>
        <begin position="1"/>
        <end position="12"/>
    </location>
</feature>
<dbReference type="EMBL" id="JH719393">
    <property type="protein sequence ID" value="EJC85063.1"/>
    <property type="molecule type" value="Genomic_DNA"/>
</dbReference>